<comment type="caution">
    <text evidence="1">The sequence shown here is derived from an EMBL/GenBank/DDBJ whole genome shotgun (WGS) entry which is preliminary data.</text>
</comment>
<sequence>MLSIRYFGILFIFFLCAACTRNPPDHHASSAIVTIPDSAPRAPTATSVDVSASEYLAQPLNTAFKSTGSALQLGDASWYASKFHGRRTANGERYNRLSMTAAHRTLPFGSYVRVTSLGTEKSVVVRINDRGPFVKGRIIDLSYAAAKALGLTHARSRRVQIERIGKTADKLTSADGSES</sequence>
<proteinExistence type="predicted"/>
<reference evidence="1" key="1">
    <citation type="submission" date="2024-07" db="EMBL/GenBank/DDBJ databases">
        <title>A survey of Mimosa microsymbionts across Brazilian biomes reveals a high diversity of Paraburkholderia nodulating endemic species, but also that Cupriavidus is common as a symbiont of widespread species.</title>
        <authorList>
            <person name="Rouws L."/>
            <person name="Barauna A."/>
            <person name="Beukes C."/>
            <person name="Rouws J.R.C."/>
            <person name="De Faria S.M."/>
            <person name="Gross E."/>
            <person name="Bueno Dos Reis Junior F."/>
            <person name="Simon M.F."/>
            <person name="Maluk M."/>
            <person name="Odee D.W."/>
            <person name="Kenicer G."/>
            <person name="Young J.P.W."/>
            <person name="Reis V.M."/>
            <person name="Zilli J."/>
            <person name="James E.K."/>
        </authorList>
    </citation>
    <scope>NUCLEOTIDE SEQUENCE</scope>
    <source>
        <strain evidence="1">EG181B</strain>
    </source>
</reference>
<accession>A0ACC6U1R2</accession>
<gene>
    <name evidence="1" type="ORF">AB4Y32_16810</name>
</gene>
<protein>
    <submittedName>
        <fullName evidence="1">Septal ring lytic transglycosylase RlpA family protein</fullName>
    </submittedName>
</protein>
<keyword evidence="2" id="KW-1185">Reference proteome</keyword>
<evidence type="ECO:0000313" key="1">
    <source>
        <dbReference type="EMBL" id="MEX3933440.1"/>
    </source>
</evidence>
<dbReference type="Proteomes" id="UP001558850">
    <property type="component" value="Unassembled WGS sequence"/>
</dbReference>
<dbReference type="EMBL" id="JBFRCH010000007">
    <property type="protein sequence ID" value="MEX3933440.1"/>
    <property type="molecule type" value="Genomic_DNA"/>
</dbReference>
<evidence type="ECO:0000313" key="2">
    <source>
        <dbReference type="Proteomes" id="UP001558850"/>
    </source>
</evidence>
<organism evidence="1 2">
    <name type="scientific">Paraburkholderia phymatum</name>
    <dbReference type="NCBI Taxonomy" id="148447"/>
    <lineage>
        <taxon>Bacteria</taxon>
        <taxon>Pseudomonadati</taxon>
        <taxon>Pseudomonadota</taxon>
        <taxon>Betaproteobacteria</taxon>
        <taxon>Burkholderiales</taxon>
        <taxon>Burkholderiaceae</taxon>
        <taxon>Paraburkholderia</taxon>
    </lineage>
</organism>
<name>A0ACC6U1R2_9BURK</name>